<proteinExistence type="predicted"/>
<reference evidence="1 2" key="1">
    <citation type="submission" date="2018-09" db="EMBL/GenBank/DDBJ databases">
        <title>Genomic epidemiology reveals two lineages of Vibrio cholerae that can cause global cholera epidemics despite absence of cholera toxin gene.</title>
        <authorList>
            <person name="Wang H."/>
            <person name="Zen W."/>
            <person name="Yu H."/>
            <person name="Zhang W."/>
            <person name="Pan J."/>
            <person name="Yang C."/>
            <person name="Cui Y."/>
        </authorList>
    </citation>
    <scope>NUCLEOTIDE SEQUENCE [LARGE SCALE GENOMIC DNA]</scope>
    <source>
        <strain evidence="1 2">00-1_S85</strain>
    </source>
</reference>
<gene>
    <name evidence="1" type="ORF">D6U24_10545</name>
</gene>
<comment type="caution">
    <text evidence="1">The sequence shown here is derived from an EMBL/GenBank/DDBJ whole genome shotgun (WGS) entry which is preliminary data.</text>
</comment>
<dbReference type="Proteomes" id="UP000471242">
    <property type="component" value="Unassembled WGS sequence"/>
</dbReference>
<dbReference type="PANTHER" id="PTHR33747">
    <property type="entry name" value="UPF0225 PROTEIN SCO1677"/>
    <property type="match status" value="1"/>
</dbReference>
<dbReference type="Pfam" id="PF08378">
    <property type="entry name" value="NERD"/>
    <property type="match status" value="1"/>
</dbReference>
<evidence type="ECO:0000313" key="2">
    <source>
        <dbReference type="Proteomes" id="UP000471242"/>
    </source>
</evidence>
<dbReference type="OMA" id="PYVMDVF"/>
<protein>
    <submittedName>
        <fullName evidence="1">Prepilin peptidase</fullName>
    </submittedName>
</protein>
<evidence type="ECO:0000313" key="1">
    <source>
        <dbReference type="EMBL" id="MVD23796.1"/>
    </source>
</evidence>
<dbReference type="PANTHER" id="PTHR33747:SF1">
    <property type="entry name" value="ADENYLATE CYCLASE-ASSOCIATED CAP C-TERMINAL DOMAIN-CONTAINING PROTEIN"/>
    <property type="match status" value="1"/>
</dbReference>
<organism evidence="1 2">
    <name type="scientific">Vibrio cholerae</name>
    <dbReference type="NCBI Taxonomy" id="666"/>
    <lineage>
        <taxon>Bacteria</taxon>
        <taxon>Pseudomonadati</taxon>
        <taxon>Pseudomonadota</taxon>
        <taxon>Gammaproteobacteria</taxon>
        <taxon>Vibrionales</taxon>
        <taxon>Vibrionaceae</taxon>
        <taxon>Vibrio</taxon>
    </lineage>
</organism>
<dbReference type="InterPro" id="IPR011528">
    <property type="entry name" value="NERD"/>
</dbReference>
<dbReference type="Pfam" id="PF02810">
    <property type="entry name" value="SEC-C"/>
    <property type="match status" value="1"/>
</dbReference>
<sequence>MIMIKHRAEQDVFSQLEEICKSNGYIYAVASLCFRDNFLVTSPGRSIAENFSHWFSKNKLCKNEINTLLGLMVKKPLTKLAITQEEIDKLANDSDSLLEELHNSMLFNPSAIEALFSDMDSSKGFGERFMSSPASIRESTFYSADSAYDFQYNDLSIEKYIQDEEWILKNKGFTVRNAVNIVNIIKENINEKASRFYKKVTNYEDLLEIFRIDIDAISAKIDFEKSELSSFIECFACSTNNTNFNNVTDLNEVKLRPIINFNDNYYIFNSYSLLENLYESPMFWIRDTDKEYLKQAEKHRGEYVEKMTIKYLKKVFGEKNVFSNIEIYRDPKTRISEIDVLVLFGNKALIFQAKSKALTLPARQGDGDAAKRDFVAAVQNAYDQAVKCAKALHSKNVILKDENNQKIELNLDIDCFYPIAITSEHYPSLTFQSLNMLTLDRDLELIKKPFVMDIFFLDVMSEFLNTPLYFISYIDRRAGYFNDFVASSELTILSHHLKDNLWLSSDYTFACLDESICGDLDHAIMSRRIPYWGGKKTPEGILTYHVNTPFSRLISVIDKGDDRGVINFGLELLKFSSKAINDFNKAVDGCSYKCIQDSKLHDFSLLMDEYGVTVHVDLCKNKMDLEHEANRMLAHMNMKKYSCKFDKWFGVLFDAITKYPVFMGGVDFPWAYDEDMEKAIPKEIKNNTKKISPSDIQKKMKFKIGRNDKCPCGSGNKYKRCCGR</sequence>
<name>A0A0H6N9X8_VIBCL</name>
<dbReference type="InterPro" id="IPR004027">
    <property type="entry name" value="SEC_C_motif"/>
</dbReference>
<dbReference type="EMBL" id="QZRB01000015">
    <property type="protein sequence ID" value="MVD23796.1"/>
    <property type="molecule type" value="Genomic_DNA"/>
</dbReference>
<dbReference type="Gene3D" id="3.10.450.50">
    <property type="match status" value="1"/>
</dbReference>
<dbReference type="SUPFAM" id="SSF103642">
    <property type="entry name" value="Sec-C motif"/>
    <property type="match status" value="1"/>
</dbReference>
<dbReference type="AlphaFoldDB" id="A0A0H6N9X8"/>
<accession>A0A0H6N9X8</accession>